<accession>A0ABT0BFI7</accession>
<keyword evidence="3" id="KW-1185">Reference proteome</keyword>
<dbReference type="CDD" id="cd00761">
    <property type="entry name" value="Glyco_tranf_GTA_type"/>
    <property type="match status" value="1"/>
</dbReference>
<dbReference type="Proteomes" id="UP001162881">
    <property type="component" value="Unassembled WGS sequence"/>
</dbReference>
<dbReference type="Pfam" id="PF00535">
    <property type="entry name" value="Glycos_transf_2"/>
    <property type="match status" value="1"/>
</dbReference>
<dbReference type="PANTHER" id="PTHR43685:SF2">
    <property type="entry name" value="GLYCOSYLTRANSFERASE 2-LIKE DOMAIN-CONTAINING PROTEIN"/>
    <property type="match status" value="1"/>
</dbReference>
<evidence type="ECO:0000313" key="2">
    <source>
        <dbReference type="EMBL" id="MCJ2183835.1"/>
    </source>
</evidence>
<name>A0ABT0BFI7_9SPHN</name>
<dbReference type="InterPro" id="IPR050834">
    <property type="entry name" value="Glycosyltransf_2"/>
</dbReference>
<dbReference type="InterPro" id="IPR029044">
    <property type="entry name" value="Nucleotide-diphossugar_trans"/>
</dbReference>
<evidence type="ECO:0000313" key="3">
    <source>
        <dbReference type="Proteomes" id="UP001162881"/>
    </source>
</evidence>
<organism evidence="2 3">
    <name type="scientific">Novosphingobium organovorum</name>
    <dbReference type="NCBI Taxonomy" id="2930092"/>
    <lineage>
        <taxon>Bacteria</taxon>
        <taxon>Pseudomonadati</taxon>
        <taxon>Pseudomonadota</taxon>
        <taxon>Alphaproteobacteria</taxon>
        <taxon>Sphingomonadales</taxon>
        <taxon>Sphingomonadaceae</taxon>
        <taxon>Novosphingobium</taxon>
    </lineage>
</organism>
<dbReference type="EMBL" id="JALHLF010000063">
    <property type="protein sequence ID" value="MCJ2183835.1"/>
    <property type="molecule type" value="Genomic_DNA"/>
</dbReference>
<gene>
    <name evidence="2" type="ORF">MTR62_14195</name>
</gene>
<dbReference type="RefSeq" id="WP_244022017.1">
    <property type="nucleotide sequence ID" value="NZ_JALHLF010000063.1"/>
</dbReference>
<protein>
    <submittedName>
        <fullName evidence="2">Glycosyltransferase family 2 protein</fullName>
    </submittedName>
</protein>
<dbReference type="Gene3D" id="3.90.550.10">
    <property type="entry name" value="Spore Coat Polysaccharide Biosynthesis Protein SpsA, Chain A"/>
    <property type="match status" value="1"/>
</dbReference>
<evidence type="ECO:0000259" key="1">
    <source>
        <dbReference type="Pfam" id="PF00535"/>
    </source>
</evidence>
<sequence length="346" mass="37715">MIEPATSFPAPDDAAPARVSVIVPAYGVAQYLGDALDSLLAQTLTAWECVVIDDGAPDDVASAVAPYLRDRRIRFLTCANRGVSAARNTAIGACSAPLIALLDGDDTFAPDYLAHTLPPLESEPTVRLVTCNARIFGAVERETLILPDTQQRGTRFTASLAQVLDRSFNVYIGTTFRRADFDAIGGFDESMTQAEDLDLWFRLMALGGEAVCINAVLAGYRVRAGSASGHMGRMLRGNIRAYEKMARQLAGTPCGELASALAAENRRSLGFEEAIDTILDGRVREGLSRMRQDLAQHPQSLSWRLSFQLWQAVPALARPMLAWRRRTHQRGALSLRALLLRSRKAA</sequence>
<proteinExistence type="predicted"/>
<reference evidence="2" key="1">
    <citation type="submission" date="2022-03" db="EMBL/GenBank/DDBJ databases">
        <title>Identification of a novel bacterium isolated from mangrove sediments.</title>
        <authorList>
            <person name="Pan X."/>
        </authorList>
    </citation>
    <scope>NUCLEOTIDE SEQUENCE</scope>
    <source>
        <strain evidence="2">B1949</strain>
    </source>
</reference>
<feature type="domain" description="Glycosyltransferase 2-like" evidence="1">
    <location>
        <begin position="20"/>
        <end position="184"/>
    </location>
</feature>
<comment type="caution">
    <text evidence="2">The sequence shown here is derived from an EMBL/GenBank/DDBJ whole genome shotgun (WGS) entry which is preliminary data.</text>
</comment>
<dbReference type="SUPFAM" id="SSF53448">
    <property type="entry name" value="Nucleotide-diphospho-sugar transferases"/>
    <property type="match status" value="1"/>
</dbReference>
<dbReference type="InterPro" id="IPR001173">
    <property type="entry name" value="Glyco_trans_2-like"/>
</dbReference>
<dbReference type="PANTHER" id="PTHR43685">
    <property type="entry name" value="GLYCOSYLTRANSFERASE"/>
    <property type="match status" value="1"/>
</dbReference>